<dbReference type="InterPro" id="IPR036513">
    <property type="entry name" value="STAS_dom_sf"/>
</dbReference>
<evidence type="ECO:0000256" key="5">
    <source>
        <dbReference type="SAM" id="MobiDB-lite"/>
    </source>
</evidence>
<feature type="transmembrane region" description="Helical" evidence="6">
    <location>
        <begin position="405"/>
        <end position="427"/>
    </location>
</feature>
<evidence type="ECO:0000313" key="9">
    <source>
        <dbReference type="Proteomes" id="UP001569414"/>
    </source>
</evidence>
<dbReference type="Gene3D" id="3.30.750.24">
    <property type="entry name" value="STAS domain"/>
    <property type="match status" value="1"/>
</dbReference>
<feature type="region of interest" description="Disordered" evidence="5">
    <location>
        <begin position="568"/>
        <end position="587"/>
    </location>
</feature>
<proteinExistence type="predicted"/>
<name>A0ABV4NT51_9GAMM</name>
<feature type="transmembrane region" description="Helical" evidence="6">
    <location>
        <begin position="337"/>
        <end position="355"/>
    </location>
</feature>
<reference evidence="8 9" key="1">
    <citation type="submission" date="2024-08" db="EMBL/GenBank/DDBJ databases">
        <authorList>
            <person name="Ishaq N."/>
        </authorList>
    </citation>
    <scope>NUCLEOTIDE SEQUENCE [LARGE SCALE GENOMIC DNA]</scope>
    <source>
        <strain evidence="8 9">JCM 30400</strain>
    </source>
</reference>
<dbReference type="PROSITE" id="PS50801">
    <property type="entry name" value="STAS"/>
    <property type="match status" value="1"/>
</dbReference>
<evidence type="ECO:0000256" key="2">
    <source>
        <dbReference type="ARBA" id="ARBA00022692"/>
    </source>
</evidence>
<dbReference type="Pfam" id="PF01740">
    <property type="entry name" value="STAS"/>
    <property type="match status" value="1"/>
</dbReference>
<feature type="transmembrane region" description="Helical" evidence="6">
    <location>
        <begin position="72"/>
        <end position="92"/>
    </location>
</feature>
<keyword evidence="9" id="KW-1185">Reference proteome</keyword>
<accession>A0ABV4NT51</accession>
<comment type="subcellular location">
    <subcellularLocation>
        <location evidence="1">Membrane</location>
        <topology evidence="1">Multi-pass membrane protein</topology>
    </subcellularLocation>
</comment>
<sequence length="587" mass="62204">MRVQRLIPPWLKRYQPRWLVGDAVAALLASMMLIPQALAYAALAGLPPYLGLYAGLLPLLGYALFGSSSVLSVGPVAVLALMTASALTPIATPGSAEYINGAILLALLSGVMLLLMGFLGLGSLSNLLSLPVVDGFVSGAAVLIIAGQIAPLLGTHSEGHTALEILLSTVSNSPMSDPDAALMGLIALASLVIARLGLPLLLRTLGIETTRAKLLSRLAPMLVVLLSIVLTAVFHWENDLPVVGEIPAGLPDLTVPIFNPGMIYQLLLPALIIALLGFVESLSVAHTIALRRGEKLDANAELRGLGASNILSAFSGGFAVTGSFARTAVNDEAGAKSPLSGVIAAALIALVLLYATKVFTELPVCVLAATIIVAAANLIDLRALAHHWHYDRTDGLAMGGTLLGVILFGVEAGIGLGVGLSFATLIWRTSRPHIAVVGRVPGTEHFRNVLRYTVKTQPDILFLRIDENLFFSNISAVEDRLFTEVKRHKSLRDLVLILSSVNRIDSTATERLQQVNQDLLERNICLHLAEVKGPVLDRLGRSKLLQQLTGRVFLSAYIAELALRHHNIQEDGQPNTPASPGNSTDSA</sequence>
<protein>
    <submittedName>
        <fullName evidence="8">SulP family inorganic anion transporter</fullName>
    </submittedName>
</protein>
<feature type="compositionally biased region" description="Polar residues" evidence="5">
    <location>
        <begin position="570"/>
        <end position="587"/>
    </location>
</feature>
<dbReference type="Proteomes" id="UP001569414">
    <property type="component" value="Unassembled WGS sequence"/>
</dbReference>
<dbReference type="Pfam" id="PF00916">
    <property type="entry name" value="Sulfate_transp"/>
    <property type="match status" value="1"/>
</dbReference>
<dbReference type="CDD" id="cd07042">
    <property type="entry name" value="STAS_SulP_like_sulfate_transporter"/>
    <property type="match status" value="1"/>
</dbReference>
<keyword evidence="4 6" id="KW-0472">Membrane</keyword>
<evidence type="ECO:0000256" key="1">
    <source>
        <dbReference type="ARBA" id="ARBA00004141"/>
    </source>
</evidence>
<dbReference type="RefSeq" id="WP_299588898.1">
    <property type="nucleotide sequence ID" value="NZ_JBGMEL010000030.1"/>
</dbReference>
<evidence type="ECO:0000256" key="4">
    <source>
        <dbReference type="ARBA" id="ARBA00023136"/>
    </source>
</evidence>
<evidence type="ECO:0000256" key="6">
    <source>
        <dbReference type="SAM" id="Phobius"/>
    </source>
</evidence>
<evidence type="ECO:0000313" key="8">
    <source>
        <dbReference type="EMBL" id="MFA0792553.1"/>
    </source>
</evidence>
<feature type="transmembrane region" description="Helical" evidence="6">
    <location>
        <begin position="49"/>
        <end position="65"/>
    </location>
</feature>
<feature type="transmembrane region" description="Helical" evidence="6">
    <location>
        <begin position="180"/>
        <end position="202"/>
    </location>
</feature>
<dbReference type="NCBIfam" id="TIGR00815">
    <property type="entry name" value="sulP"/>
    <property type="match status" value="1"/>
</dbReference>
<evidence type="ECO:0000256" key="3">
    <source>
        <dbReference type="ARBA" id="ARBA00022989"/>
    </source>
</evidence>
<gene>
    <name evidence="8" type="ORF">ACCI51_18600</name>
</gene>
<feature type="transmembrane region" description="Helical" evidence="6">
    <location>
        <begin position="98"/>
        <end position="121"/>
    </location>
</feature>
<dbReference type="PANTHER" id="PTHR11814">
    <property type="entry name" value="SULFATE TRANSPORTER"/>
    <property type="match status" value="1"/>
</dbReference>
<feature type="transmembrane region" description="Helical" evidence="6">
    <location>
        <begin position="302"/>
        <end position="325"/>
    </location>
</feature>
<feature type="transmembrane region" description="Helical" evidence="6">
    <location>
        <begin position="20"/>
        <end position="43"/>
    </location>
</feature>
<feature type="transmembrane region" description="Helical" evidence="6">
    <location>
        <begin position="362"/>
        <end position="385"/>
    </location>
</feature>
<feature type="transmembrane region" description="Helical" evidence="6">
    <location>
        <begin position="214"/>
        <end position="236"/>
    </location>
</feature>
<dbReference type="InterPro" id="IPR002645">
    <property type="entry name" value="STAS_dom"/>
</dbReference>
<dbReference type="EMBL" id="JBGMEL010000030">
    <property type="protein sequence ID" value="MFA0792553.1"/>
    <property type="molecule type" value="Genomic_DNA"/>
</dbReference>
<evidence type="ECO:0000259" key="7">
    <source>
        <dbReference type="PROSITE" id="PS50801"/>
    </source>
</evidence>
<dbReference type="InterPro" id="IPR011547">
    <property type="entry name" value="SLC26A/SulP_dom"/>
</dbReference>
<feature type="domain" description="STAS" evidence="7">
    <location>
        <begin position="450"/>
        <end position="548"/>
    </location>
</feature>
<dbReference type="InterPro" id="IPR001902">
    <property type="entry name" value="SLC26A/SulP_fam"/>
</dbReference>
<keyword evidence="2 6" id="KW-0812">Transmembrane</keyword>
<organism evidence="8 9">
    <name type="scientific">Microbulbifer echini</name>
    <dbReference type="NCBI Taxonomy" id="1529067"/>
    <lineage>
        <taxon>Bacteria</taxon>
        <taxon>Pseudomonadati</taxon>
        <taxon>Pseudomonadota</taxon>
        <taxon>Gammaproteobacteria</taxon>
        <taxon>Cellvibrionales</taxon>
        <taxon>Microbulbiferaceae</taxon>
        <taxon>Microbulbifer</taxon>
    </lineage>
</organism>
<dbReference type="SUPFAM" id="SSF52091">
    <property type="entry name" value="SpoIIaa-like"/>
    <property type="match status" value="1"/>
</dbReference>
<feature type="transmembrane region" description="Helical" evidence="6">
    <location>
        <begin position="266"/>
        <end position="290"/>
    </location>
</feature>
<keyword evidence="3 6" id="KW-1133">Transmembrane helix</keyword>
<comment type="caution">
    <text evidence="8">The sequence shown here is derived from an EMBL/GenBank/DDBJ whole genome shotgun (WGS) entry which is preliminary data.</text>
</comment>
<feature type="transmembrane region" description="Helical" evidence="6">
    <location>
        <begin position="128"/>
        <end position="150"/>
    </location>
</feature>